<dbReference type="PROSITE" id="PS51324">
    <property type="entry name" value="ERV_ALR"/>
    <property type="match status" value="1"/>
</dbReference>
<feature type="domain" description="ERV/ALR sulfhydryl oxidase" evidence="7">
    <location>
        <begin position="1"/>
        <end position="108"/>
    </location>
</feature>
<keyword evidence="5" id="KW-0560">Oxidoreductase</keyword>
<evidence type="ECO:0000256" key="1">
    <source>
        <dbReference type="ARBA" id="ARBA00001974"/>
    </source>
</evidence>
<proteinExistence type="predicted"/>
<reference evidence="8" key="1">
    <citation type="journal article" date="2020" name="Nature">
        <title>Giant virus diversity and host interactions through global metagenomics.</title>
        <authorList>
            <person name="Schulz F."/>
            <person name="Roux S."/>
            <person name="Paez-Espino D."/>
            <person name="Jungbluth S."/>
            <person name="Walsh D.A."/>
            <person name="Denef V.J."/>
            <person name="McMahon K.D."/>
            <person name="Konstantinidis K.T."/>
            <person name="Eloe-Fadrosh E.A."/>
            <person name="Kyrpides N.C."/>
            <person name="Woyke T."/>
        </authorList>
    </citation>
    <scope>NUCLEOTIDE SEQUENCE</scope>
    <source>
        <strain evidence="8">GVMAG-M-3300023174-141</strain>
    </source>
</reference>
<dbReference type="EC" id="1.8.3.2" evidence="2"/>
<accession>A0A6C0DE62</accession>
<keyword evidence="6" id="KW-1015">Disulfide bond</keyword>
<evidence type="ECO:0000256" key="4">
    <source>
        <dbReference type="ARBA" id="ARBA00022827"/>
    </source>
</evidence>
<name>A0A6C0DE62_9ZZZZ</name>
<evidence type="ECO:0000256" key="5">
    <source>
        <dbReference type="ARBA" id="ARBA00023002"/>
    </source>
</evidence>
<dbReference type="GO" id="GO:0016972">
    <property type="term" value="F:thiol oxidase activity"/>
    <property type="evidence" value="ECO:0007669"/>
    <property type="project" value="UniProtKB-EC"/>
</dbReference>
<dbReference type="AlphaFoldDB" id="A0A6C0DE62"/>
<dbReference type="Pfam" id="PF04777">
    <property type="entry name" value="Evr1_Alr"/>
    <property type="match status" value="1"/>
</dbReference>
<dbReference type="Gene3D" id="1.20.120.310">
    <property type="entry name" value="ERV/ALR sulfhydryl oxidase domain"/>
    <property type="match status" value="1"/>
</dbReference>
<evidence type="ECO:0000256" key="6">
    <source>
        <dbReference type="ARBA" id="ARBA00023157"/>
    </source>
</evidence>
<sequence length="276" mass="32690">MDTRFWGPSGWKLLHLISFDYEYRADSTFSYSSFFETIPYILPCKFCRASLTDYYRMHPFSLANSGLDPRLDLKKWMYTIHGLVNAKLRKQGLHPQPTPPFSQVKAYYSDLQKQTWQEQLALFWDFLFAVGYHHPKESSTHSAPMPDCPKEANTCKDPCERNKWNVLPWRKRMYWFKRFWIFLPAVLPHEIAKHWEEVERKNPPTLTCRKSTMAWLWRMRCGLDTSFTDPYTSICKKIAGYSSDCGTKSSGITCRKIRKQNKRTHTVKKTKKDSRV</sequence>
<keyword evidence="4" id="KW-0274">FAD</keyword>
<dbReference type="SUPFAM" id="SSF69000">
    <property type="entry name" value="FAD-dependent thiol oxidase"/>
    <property type="match status" value="1"/>
</dbReference>
<evidence type="ECO:0000256" key="2">
    <source>
        <dbReference type="ARBA" id="ARBA00012512"/>
    </source>
</evidence>
<evidence type="ECO:0000313" key="8">
    <source>
        <dbReference type="EMBL" id="QHT14743.1"/>
    </source>
</evidence>
<dbReference type="EMBL" id="MN739589">
    <property type="protein sequence ID" value="QHT14743.1"/>
    <property type="molecule type" value="Genomic_DNA"/>
</dbReference>
<evidence type="ECO:0000259" key="7">
    <source>
        <dbReference type="PROSITE" id="PS51324"/>
    </source>
</evidence>
<comment type="cofactor">
    <cofactor evidence="1">
        <name>FAD</name>
        <dbReference type="ChEBI" id="CHEBI:57692"/>
    </cofactor>
</comment>
<keyword evidence="3" id="KW-0285">Flavoprotein</keyword>
<evidence type="ECO:0000256" key="3">
    <source>
        <dbReference type="ARBA" id="ARBA00022630"/>
    </source>
</evidence>
<protein>
    <recommendedName>
        <fullName evidence="2">thiol oxidase</fullName>
        <ecNumber evidence="2">1.8.3.2</ecNumber>
    </recommendedName>
</protein>
<dbReference type="InterPro" id="IPR017905">
    <property type="entry name" value="ERV/ALR_sulphydryl_oxidase"/>
</dbReference>
<organism evidence="8">
    <name type="scientific">viral metagenome</name>
    <dbReference type="NCBI Taxonomy" id="1070528"/>
    <lineage>
        <taxon>unclassified sequences</taxon>
        <taxon>metagenomes</taxon>
        <taxon>organismal metagenomes</taxon>
    </lineage>
</organism>
<dbReference type="InterPro" id="IPR036774">
    <property type="entry name" value="ERV/ALR_sulphydryl_oxid_sf"/>
</dbReference>